<gene>
    <name evidence="11" type="ORF">K7432_003228</name>
</gene>
<dbReference type="PANTHER" id="PTHR14196:SF0">
    <property type="entry name" value="PROTEIN BOWEL"/>
    <property type="match status" value="1"/>
</dbReference>
<evidence type="ECO:0000256" key="1">
    <source>
        <dbReference type="ARBA" id="ARBA00004123"/>
    </source>
</evidence>
<reference evidence="11 12" key="1">
    <citation type="submission" date="2023-04" db="EMBL/GenBank/DDBJ databases">
        <title>Genome of Basidiobolus ranarum AG-B5.</title>
        <authorList>
            <person name="Stajich J.E."/>
            <person name="Carter-House D."/>
            <person name="Gryganskyi A."/>
        </authorList>
    </citation>
    <scope>NUCLEOTIDE SEQUENCE [LARGE SCALE GENOMIC DNA]</scope>
    <source>
        <strain evidence="11 12">AG-B5</strain>
    </source>
</reference>
<keyword evidence="8" id="KW-0539">Nucleus</keyword>
<keyword evidence="6" id="KW-0805">Transcription regulation</keyword>
<keyword evidence="12" id="KW-1185">Reference proteome</keyword>
<evidence type="ECO:0000256" key="8">
    <source>
        <dbReference type="ARBA" id="ARBA00023242"/>
    </source>
</evidence>
<evidence type="ECO:0000256" key="3">
    <source>
        <dbReference type="ARBA" id="ARBA00022737"/>
    </source>
</evidence>
<dbReference type="InterPro" id="IPR036236">
    <property type="entry name" value="Znf_C2H2_sf"/>
</dbReference>
<evidence type="ECO:0000256" key="7">
    <source>
        <dbReference type="ARBA" id="ARBA00023163"/>
    </source>
</evidence>
<feature type="domain" description="C2H2-type" evidence="10">
    <location>
        <begin position="316"/>
        <end position="343"/>
    </location>
</feature>
<sequence>MMPLSNCDNSASVQMPKTHDMNLEDWYYSGNEPLLSAEYDEKQSQNFMLNMLPSVYFEANQAMGGGLARHDDKPHMSPAGAAINGSVRVGNTGMPYYQPNRKIATTTLLSPNDQFIHTSPIRSSGIEYSLHDLNTMLVTSLFQSQADSHKASTYCLTPEFSSSESASPDPSPQYYPFYDHSIPAGFLGAQEFSTNIANSKSNQFIHETDHFIQHLANENIKAEIPEPTTPQVSPKILIDALPGSIPNKIKFVHCNPSKGIHSSTSKALRYHPAILNEAKLGNLNDSNFSSLPFGVLNSDFDTHGTSYNNEKDKKAHLCPFCSRHFRRRHDLHRHIRLHTGERPYSCDICTKAFYRTDALKRHYRSEHKLSMPYKS</sequence>
<protein>
    <recommendedName>
        <fullName evidence="10">C2H2-type domain-containing protein</fullName>
    </recommendedName>
</protein>
<comment type="subcellular location">
    <subcellularLocation>
        <location evidence="1">Nucleus</location>
    </subcellularLocation>
</comment>
<dbReference type="PANTHER" id="PTHR14196">
    <property type="entry name" value="ODD-SKIPPED - RELATED"/>
    <property type="match status" value="1"/>
</dbReference>
<proteinExistence type="predicted"/>
<evidence type="ECO:0000256" key="6">
    <source>
        <dbReference type="ARBA" id="ARBA00023015"/>
    </source>
</evidence>
<evidence type="ECO:0000256" key="9">
    <source>
        <dbReference type="PROSITE-ProRule" id="PRU00042"/>
    </source>
</evidence>
<evidence type="ECO:0000256" key="4">
    <source>
        <dbReference type="ARBA" id="ARBA00022771"/>
    </source>
</evidence>
<evidence type="ECO:0000256" key="2">
    <source>
        <dbReference type="ARBA" id="ARBA00022723"/>
    </source>
</evidence>
<evidence type="ECO:0000256" key="5">
    <source>
        <dbReference type="ARBA" id="ARBA00022833"/>
    </source>
</evidence>
<name>A0ABR2X073_9FUNG</name>
<keyword evidence="7" id="KW-0804">Transcription</keyword>
<dbReference type="Pfam" id="PF00096">
    <property type="entry name" value="zf-C2H2"/>
    <property type="match status" value="1"/>
</dbReference>
<dbReference type="SMART" id="SM00355">
    <property type="entry name" value="ZnF_C2H2"/>
    <property type="match status" value="2"/>
</dbReference>
<keyword evidence="2" id="KW-0479">Metal-binding</keyword>
<dbReference type="Gene3D" id="3.30.160.60">
    <property type="entry name" value="Classic Zinc Finger"/>
    <property type="match status" value="2"/>
</dbReference>
<dbReference type="PROSITE" id="PS50157">
    <property type="entry name" value="ZINC_FINGER_C2H2_2"/>
    <property type="match status" value="2"/>
</dbReference>
<dbReference type="PROSITE" id="PS00028">
    <property type="entry name" value="ZINC_FINGER_C2H2_1"/>
    <property type="match status" value="2"/>
</dbReference>
<keyword evidence="5" id="KW-0862">Zinc</keyword>
<keyword evidence="4 9" id="KW-0863">Zinc-finger</keyword>
<dbReference type="Proteomes" id="UP001479436">
    <property type="component" value="Unassembled WGS sequence"/>
</dbReference>
<accession>A0ABR2X073</accession>
<evidence type="ECO:0000259" key="10">
    <source>
        <dbReference type="PROSITE" id="PS50157"/>
    </source>
</evidence>
<evidence type="ECO:0000313" key="12">
    <source>
        <dbReference type="Proteomes" id="UP001479436"/>
    </source>
</evidence>
<comment type="caution">
    <text evidence="11">The sequence shown here is derived from an EMBL/GenBank/DDBJ whole genome shotgun (WGS) entry which is preliminary data.</text>
</comment>
<evidence type="ECO:0000313" key="11">
    <source>
        <dbReference type="EMBL" id="KAK9767168.1"/>
    </source>
</evidence>
<dbReference type="InterPro" id="IPR050717">
    <property type="entry name" value="C2H2-ZF_Transcription_Reg"/>
</dbReference>
<feature type="domain" description="C2H2-type" evidence="10">
    <location>
        <begin position="344"/>
        <end position="372"/>
    </location>
</feature>
<keyword evidence="3" id="KW-0677">Repeat</keyword>
<dbReference type="SUPFAM" id="SSF57667">
    <property type="entry name" value="beta-beta-alpha zinc fingers"/>
    <property type="match status" value="1"/>
</dbReference>
<dbReference type="InterPro" id="IPR013087">
    <property type="entry name" value="Znf_C2H2_type"/>
</dbReference>
<organism evidence="11 12">
    <name type="scientific">Basidiobolus ranarum</name>
    <dbReference type="NCBI Taxonomy" id="34480"/>
    <lineage>
        <taxon>Eukaryota</taxon>
        <taxon>Fungi</taxon>
        <taxon>Fungi incertae sedis</taxon>
        <taxon>Zoopagomycota</taxon>
        <taxon>Entomophthoromycotina</taxon>
        <taxon>Basidiobolomycetes</taxon>
        <taxon>Basidiobolales</taxon>
        <taxon>Basidiobolaceae</taxon>
        <taxon>Basidiobolus</taxon>
    </lineage>
</organism>
<dbReference type="EMBL" id="JASJQH010000096">
    <property type="protein sequence ID" value="KAK9767168.1"/>
    <property type="molecule type" value="Genomic_DNA"/>
</dbReference>